<dbReference type="Pfam" id="PF00075">
    <property type="entry name" value="RNase_H"/>
    <property type="match status" value="1"/>
</dbReference>
<dbReference type="Pfam" id="PF00078">
    <property type="entry name" value="RVT_1"/>
    <property type="match status" value="1"/>
</dbReference>
<feature type="domain" description="Reverse transcriptase" evidence="4">
    <location>
        <begin position="221"/>
        <end position="413"/>
    </location>
</feature>
<evidence type="ECO:0000259" key="6">
    <source>
        <dbReference type="PROSITE" id="PS50994"/>
    </source>
</evidence>
<dbReference type="InterPro" id="IPR043502">
    <property type="entry name" value="DNA/RNA_pol_sf"/>
</dbReference>
<organism evidence="7 8">
    <name type="scientific">Pteropus vampyrus</name>
    <name type="common">Large flying fox</name>
    <dbReference type="NCBI Taxonomy" id="132908"/>
    <lineage>
        <taxon>Eukaryota</taxon>
        <taxon>Metazoa</taxon>
        <taxon>Chordata</taxon>
        <taxon>Craniata</taxon>
        <taxon>Vertebrata</taxon>
        <taxon>Euteleostomi</taxon>
        <taxon>Mammalia</taxon>
        <taxon>Eutheria</taxon>
        <taxon>Laurasiatheria</taxon>
        <taxon>Chiroptera</taxon>
        <taxon>Yinpterochiroptera</taxon>
        <taxon>Pteropodoidea</taxon>
        <taxon>Pteropodidae</taxon>
        <taxon>Pteropodinae</taxon>
        <taxon>Pteropus</taxon>
    </lineage>
</organism>
<dbReference type="Gene3D" id="1.10.340.70">
    <property type="match status" value="1"/>
</dbReference>
<evidence type="ECO:0000256" key="1">
    <source>
        <dbReference type="ARBA" id="ARBA00010879"/>
    </source>
</evidence>
<evidence type="ECO:0000259" key="5">
    <source>
        <dbReference type="PROSITE" id="PS50879"/>
    </source>
</evidence>
<proteinExistence type="inferred from homology"/>
<dbReference type="Gene3D" id="3.10.10.10">
    <property type="entry name" value="HIV Type 1 Reverse Transcriptase, subunit A, domain 1"/>
    <property type="match status" value="1"/>
</dbReference>
<dbReference type="PANTHER" id="PTHR33064:SF29">
    <property type="entry name" value="PEPTIDASE A2 DOMAIN-CONTAINING PROTEIN-RELATED"/>
    <property type="match status" value="1"/>
</dbReference>
<comment type="similarity">
    <text evidence="1">Belongs to the beta type-B retroviral polymerase family. HERV class-II K(HML-2) pol subfamily.</text>
</comment>
<dbReference type="InterPro" id="IPR000477">
    <property type="entry name" value="RT_dom"/>
</dbReference>
<dbReference type="GO" id="GO:0015074">
    <property type="term" value="P:DNA integration"/>
    <property type="evidence" value="ECO:0007669"/>
    <property type="project" value="InterPro"/>
</dbReference>
<dbReference type="PROSITE" id="PS50994">
    <property type="entry name" value="INTEGRASE"/>
    <property type="match status" value="1"/>
</dbReference>
<evidence type="ECO:0000256" key="3">
    <source>
        <dbReference type="SAM" id="MobiDB-lite"/>
    </source>
</evidence>
<dbReference type="PROSITE" id="PS50879">
    <property type="entry name" value="RNASE_H_1"/>
    <property type="match status" value="1"/>
</dbReference>
<dbReference type="SUPFAM" id="SSF47943">
    <property type="entry name" value="Retrovirus capsid protein, N-terminal core domain"/>
    <property type="match status" value="1"/>
</dbReference>
<keyword evidence="7" id="KW-1185">Reference proteome</keyword>
<evidence type="ECO:0000313" key="8">
    <source>
        <dbReference type="RefSeq" id="XP_023382721.1"/>
    </source>
</evidence>
<sequence length="1055" mass="117089">MAAIPQGLKKPPPVLQGPPSEDDWYPPHHHGDGSGRPPPERPEPPPTWDDCQQLLPVLFTTEEKERILREAARGVTDPNGLPTADLTRIQAVFPTQHPQWDPNTDQGRDLLQKLQATITFGSDANTLTLGDGPSYILYTVPLAEEYILTDQKPAKTSSALLEKWKKEIPVVWAENNPPGLAAHQPPIVVTLNSNAMPVRVKQYPINQKAQEGIAIHIRRLQEAGILVPCHSSWNTPLLPVQKPGTEDYRPVQSLRDINKRVETIHPTVPNPYTLLSQLPPSHQVYTVLDLKDVFFSLPLARVSQPIFAFEWEDPKTGQQGQLTWTRLPQGFKNSPTLFDEALSRDIAEFRQCHPDVVLLQYVDDLLLATKTTEACTKATEDLLNDRIEAILRIPPPKTKRLVREFLGAVGYCRLWILGFAEIAKPLYDCTAGKGEDIKWTIEQQQAFETLKKALISAPALALPNLEKPFQLFVEETRGVAKGVLTQMLGPWKRPVAYLSKRLDCVAAGWPNCLRAVAATAVLVKEAHKLTLGQPVTVIGPHFVERLLKGPPERWISNARITQYQVLLLNPPQVRFAKPTILNPATLLPDDDPQEPVHDCSDLLESITGVRPDLRDEPWLNPDATLNTDGSSYVTEGVRYAGAAVVADDTVVWAQALGQGTSAQKAELIALTETLKWARGKTVNIYTDSRYAFATAHVHGALDKERGLLTSGGKEIKNKEQILALLEAIWLPKKVAIIHCPSHQKGEEAVEKGNCLADKTAKEVARKPVGTNVIIGPLLVPPLVQASNYSPQDIELGKQLHGKFEHGWLWIPDGRPVLPAVLGNTLISQMHNATHLGGTKLTELLKRDYYVPGLTSKARDVSARCPICAQVNSRPIPKENIGTRLRGQAPGEHWEVDFTEVAPGTFGFKYLLVFIDTYSGWTEAFPTKKETAQVVAKKLITEIVPRFGLPLSLESDNGPAFIAQTSQMLAKVLGINWKLHCIYRPQSSGQVERMNRTLKETSTKFKLETGENWVSLLPFALLRARCTPYIMGISPYEIMFGRPSPLKKTLDSPYSP</sequence>
<dbReference type="InterPro" id="IPR003036">
    <property type="entry name" value="Gag_P30"/>
</dbReference>
<dbReference type="InterPro" id="IPR012337">
    <property type="entry name" value="RNaseH-like_sf"/>
</dbReference>
<dbReference type="KEGG" id="pvp:111735429"/>
<feature type="domain" description="RNase H type-1" evidence="5">
    <location>
        <begin position="619"/>
        <end position="765"/>
    </location>
</feature>
<accession>A0A6P6C5R9</accession>
<dbReference type="Proteomes" id="UP000515202">
    <property type="component" value="Unplaced"/>
</dbReference>
<dbReference type="InterPro" id="IPR036397">
    <property type="entry name" value="RNaseH_sf"/>
</dbReference>
<dbReference type="AlphaFoldDB" id="A0A6P6C5R9"/>
<evidence type="ECO:0000313" key="7">
    <source>
        <dbReference type="Proteomes" id="UP000515202"/>
    </source>
</evidence>
<evidence type="ECO:0000256" key="2">
    <source>
        <dbReference type="ARBA" id="ARBA00022842"/>
    </source>
</evidence>
<dbReference type="Gene3D" id="3.30.420.10">
    <property type="entry name" value="Ribonuclease H-like superfamily/Ribonuclease H"/>
    <property type="match status" value="2"/>
</dbReference>
<dbReference type="Pfam" id="PF00665">
    <property type="entry name" value="rve"/>
    <property type="match status" value="1"/>
</dbReference>
<gene>
    <name evidence="8" type="primary">LOC111735429</name>
</gene>
<dbReference type="Gene3D" id="3.10.20.370">
    <property type="match status" value="1"/>
</dbReference>
<dbReference type="InterPro" id="IPR015416">
    <property type="entry name" value="Znf_H2C2_histone_UAS-bd"/>
</dbReference>
<feature type="compositionally biased region" description="Basic and acidic residues" evidence="3">
    <location>
        <begin position="25"/>
        <end position="43"/>
    </location>
</feature>
<dbReference type="SUPFAM" id="SSF56672">
    <property type="entry name" value="DNA/RNA polymerases"/>
    <property type="match status" value="1"/>
</dbReference>
<dbReference type="InterPro" id="IPR001584">
    <property type="entry name" value="Integrase_cat-core"/>
</dbReference>
<name>A0A6P6C5R9_PTEVA</name>
<dbReference type="Pfam" id="PF02093">
    <property type="entry name" value="Gag_p30"/>
    <property type="match status" value="1"/>
</dbReference>
<dbReference type="GeneID" id="111735429"/>
<dbReference type="InterPro" id="IPR041577">
    <property type="entry name" value="RT_RNaseH_2"/>
</dbReference>
<dbReference type="Pfam" id="PF09337">
    <property type="entry name" value="zf-H2C2"/>
    <property type="match status" value="1"/>
</dbReference>
<dbReference type="InterPro" id="IPR008919">
    <property type="entry name" value="Retrov_capsid_N"/>
</dbReference>
<feature type="region of interest" description="Disordered" evidence="3">
    <location>
        <begin position="1"/>
        <end position="49"/>
    </location>
</feature>
<dbReference type="InterPro" id="IPR002156">
    <property type="entry name" value="RNaseH_domain"/>
</dbReference>
<dbReference type="GO" id="GO:0004523">
    <property type="term" value="F:RNA-DNA hybrid ribonuclease activity"/>
    <property type="evidence" value="ECO:0007669"/>
    <property type="project" value="InterPro"/>
</dbReference>
<dbReference type="RefSeq" id="XP_023382721.1">
    <property type="nucleotide sequence ID" value="XM_023526953.1"/>
</dbReference>
<dbReference type="Pfam" id="PF17919">
    <property type="entry name" value="RT_RNaseH_2"/>
    <property type="match status" value="1"/>
</dbReference>
<dbReference type="FunFam" id="3.30.70.270:FF:000020">
    <property type="entry name" value="Transposon Tf2-6 polyprotein-like Protein"/>
    <property type="match status" value="1"/>
</dbReference>
<dbReference type="PANTHER" id="PTHR33064">
    <property type="entry name" value="POL PROTEIN"/>
    <property type="match status" value="1"/>
</dbReference>
<dbReference type="PROSITE" id="PS50878">
    <property type="entry name" value="RT_POL"/>
    <property type="match status" value="1"/>
</dbReference>
<dbReference type="SUPFAM" id="SSF53098">
    <property type="entry name" value="Ribonuclease H-like"/>
    <property type="match status" value="2"/>
</dbReference>
<keyword evidence="2" id="KW-0460">Magnesium</keyword>
<reference evidence="8" key="1">
    <citation type="submission" date="2025-08" db="UniProtKB">
        <authorList>
            <consortium name="RefSeq"/>
        </authorList>
    </citation>
    <scope>IDENTIFICATION</scope>
    <source>
        <tissue evidence="8">Kidney</tissue>
    </source>
</reference>
<dbReference type="GO" id="GO:0019068">
    <property type="term" value="P:virion assembly"/>
    <property type="evidence" value="ECO:0007669"/>
    <property type="project" value="InterPro"/>
</dbReference>
<feature type="domain" description="Integrase catalytic" evidence="6">
    <location>
        <begin position="885"/>
        <end position="1055"/>
    </location>
</feature>
<dbReference type="InterPro" id="IPR043128">
    <property type="entry name" value="Rev_trsase/Diguanyl_cyclase"/>
</dbReference>
<protein>
    <submittedName>
        <fullName evidence="8">Uncharacterized protein LOC111735429</fullName>
    </submittedName>
</protein>
<evidence type="ECO:0000259" key="4">
    <source>
        <dbReference type="PROSITE" id="PS50878"/>
    </source>
</evidence>
<dbReference type="GO" id="GO:0003676">
    <property type="term" value="F:nucleic acid binding"/>
    <property type="evidence" value="ECO:0007669"/>
    <property type="project" value="InterPro"/>
</dbReference>
<dbReference type="Gene3D" id="1.10.375.10">
    <property type="entry name" value="Human Immunodeficiency Virus Type 1 Capsid Protein"/>
    <property type="match status" value="1"/>
</dbReference>
<dbReference type="InterPro" id="IPR051320">
    <property type="entry name" value="Viral_Replic_Matur_Polypro"/>
</dbReference>
<dbReference type="Gene3D" id="3.30.70.270">
    <property type="match status" value="2"/>
</dbReference>
<dbReference type="CDD" id="cd09273">
    <property type="entry name" value="RNase_HI_RT_Bel"/>
    <property type="match status" value="1"/>
</dbReference>
<dbReference type="OrthoDB" id="9893755at2759"/>